<dbReference type="AlphaFoldDB" id="A0A0A7GF18"/>
<dbReference type="GO" id="GO:0005886">
    <property type="term" value="C:plasma membrane"/>
    <property type="evidence" value="ECO:0007669"/>
    <property type="project" value="UniProtKB-SubCell"/>
</dbReference>
<feature type="transmembrane region" description="Helical" evidence="8">
    <location>
        <begin position="52"/>
        <end position="72"/>
    </location>
</feature>
<comment type="activity regulation">
    <text evidence="8">Na(+) is not transported, but it plays an essential structural role and its presence is essential for fluoride channel function.</text>
</comment>
<evidence type="ECO:0000256" key="6">
    <source>
        <dbReference type="ARBA" id="ARBA00035120"/>
    </source>
</evidence>
<feature type="transmembrane region" description="Helical" evidence="8">
    <location>
        <begin position="84"/>
        <end position="112"/>
    </location>
</feature>
<dbReference type="GO" id="GO:0140114">
    <property type="term" value="P:cellular detoxification of fluoride"/>
    <property type="evidence" value="ECO:0007669"/>
    <property type="project" value="UniProtKB-UniRule"/>
</dbReference>
<keyword evidence="5 8" id="KW-0472">Membrane</keyword>
<dbReference type="PANTHER" id="PTHR28259:SF1">
    <property type="entry name" value="FLUORIDE EXPORT PROTEIN 1-RELATED"/>
    <property type="match status" value="1"/>
</dbReference>
<evidence type="ECO:0000256" key="1">
    <source>
        <dbReference type="ARBA" id="ARBA00004651"/>
    </source>
</evidence>
<dbReference type="GO" id="GO:0062054">
    <property type="term" value="F:fluoride channel activity"/>
    <property type="evidence" value="ECO:0007669"/>
    <property type="project" value="UniProtKB-UniRule"/>
</dbReference>
<dbReference type="GO" id="GO:0046872">
    <property type="term" value="F:metal ion binding"/>
    <property type="evidence" value="ECO:0007669"/>
    <property type="project" value="UniProtKB-KW"/>
</dbReference>
<evidence type="ECO:0000313" key="9">
    <source>
        <dbReference type="EMBL" id="AIY90629.1"/>
    </source>
</evidence>
<dbReference type="HAMAP" id="MF_00454">
    <property type="entry name" value="FluC"/>
    <property type="match status" value="1"/>
</dbReference>
<proteinExistence type="inferred from homology"/>
<feature type="binding site" evidence="8">
    <location>
        <position position="62"/>
    </location>
    <ligand>
        <name>Na(+)</name>
        <dbReference type="ChEBI" id="CHEBI:29101"/>
        <note>structural</note>
    </ligand>
</feature>
<evidence type="ECO:0000256" key="7">
    <source>
        <dbReference type="ARBA" id="ARBA00035585"/>
    </source>
</evidence>
<dbReference type="NCBIfam" id="TIGR00494">
    <property type="entry name" value="crcB"/>
    <property type="match status" value="1"/>
</dbReference>
<keyword evidence="2 8" id="KW-1003">Cell membrane</keyword>
<keyword evidence="8" id="KW-0915">Sodium</keyword>
<feature type="binding site" evidence="8">
    <location>
        <position position="65"/>
    </location>
    <ligand>
        <name>Na(+)</name>
        <dbReference type="ChEBI" id="CHEBI:29101"/>
        <note>structural</note>
    </ligand>
</feature>
<gene>
    <name evidence="8" type="primary">fluC</name>
    <name evidence="8" type="synonym">crcB</name>
    <name evidence="9" type="ORF">GACE_1594</name>
</gene>
<comment type="function">
    <text evidence="8">Fluoride-specific ion channel. Important for reducing fluoride concentration in the cell, thus reducing its toxicity.</text>
</comment>
<evidence type="ECO:0000256" key="3">
    <source>
        <dbReference type="ARBA" id="ARBA00022692"/>
    </source>
</evidence>
<dbReference type="PANTHER" id="PTHR28259">
    <property type="entry name" value="FLUORIDE EXPORT PROTEIN 1-RELATED"/>
    <property type="match status" value="1"/>
</dbReference>
<evidence type="ECO:0000256" key="5">
    <source>
        <dbReference type="ARBA" id="ARBA00023136"/>
    </source>
</evidence>
<organism evidence="9 10">
    <name type="scientific">Geoglobus acetivorans</name>
    <dbReference type="NCBI Taxonomy" id="565033"/>
    <lineage>
        <taxon>Archaea</taxon>
        <taxon>Methanobacteriati</taxon>
        <taxon>Methanobacteriota</taxon>
        <taxon>Archaeoglobi</taxon>
        <taxon>Archaeoglobales</taxon>
        <taxon>Archaeoglobaceae</taxon>
        <taxon>Geoglobus</taxon>
    </lineage>
</organism>
<dbReference type="InterPro" id="IPR003691">
    <property type="entry name" value="FluC"/>
</dbReference>
<keyword evidence="4 8" id="KW-1133">Transmembrane helix</keyword>
<keyword evidence="8" id="KW-0407">Ion channel</keyword>
<comment type="catalytic activity">
    <reaction evidence="7">
        <text>fluoride(in) = fluoride(out)</text>
        <dbReference type="Rhea" id="RHEA:76159"/>
        <dbReference type="ChEBI" id="CHEBI:17051"/>
    </reaction>
    <physiologicalReaction direction="left-to-right" evidence="7">
        <dbReference type="Rhea" id="RHEA:76160"/>
    </physiologicalReaction>
</comment>
<keyword evidence="8" id="KW-0406">Ion transport</keyword>
<comment type="subcellular location">
    <subcellularLocation>
        <location evidence="1 8">Cell membrane</location>
        <topology evidence="1 8">Multi-pass membrane protein</topology>
    </subcellularLocation>
</comment>
<dbReference type="KEGG" id="gac:GACE_1594"/>
<reference evidence="9 10" key="1">
    <citation type="journal article" date="2015" name="Appl. Environ. Microbiol.">
        <title>The Geoglobus acetivorans genome: Fe(III) reduction, acetate utilization, autotrophic growth, and degradation of aromatic compounds in a hyperthermophilic archaeon.</title>
        <authorList>
            <person name="Mardanov A.V."/>
            <person name="Slododkina G.B."/>
            <person name="Slobodkin A.I."/>
            <person name="Beletsky A.V."/>
            <person name="Gavrilov S.N."/>
            <person name="Kublanov I.V."/>
            <person name="Bonch-Osmolovskaya E.A."/>
            <person name="Skryabin K.G."/>
            <person name="Ravin N.V."/>
        </authorList>
    </citation>
    <scope>NUCLEOTIDE SEQUENCE [LARGE SCALE GENOMIC DNA]</scope>
    <source>
        <strain evidence="9 10">SBH6</strain>
    </source>
</reference>
<keyword evidence="8" id="KW-0813">Transport</keyword>
<feature type="transmembrane region" description="Helical" evidence="8">
    <location>
        <begin position="20"/>
        <end position="40"/>
    </location>
</feature>
<evidence type="ECO:0000256" key="8">
    <source>
        <dbReference type="HAMAP-Rule" id="MF_00454"/>
    </source>
</evidence>
<name>A0A0A7GF18_GEOAI</name>
<keyword evidence="3 8" id="KW-0812">Transmembrane</keyword>
<dbReference type="eggNOG" id="arCOG04701">
    <property type="taxonomic scope" value="Archaea"/>
</dbReference>
<dbReference type="EMBL" id="CP009552">
    <property type="protein sequence ID" value="AIY90629.1"/>
    <property type="molecule type" value="Genomic_DNA"/>
</dbReference>
<evidence type="ECO:0000256" key="4">
    <source>
        <dbReference type="ARBA" id="ARBA00022989"/>
    </source>
</evidence>
<dbReference type="HOGENOM" id="CLU_114342_3_0_2"/>
<sequence>MFGALARYVLSGLIQNGRYFPAGTLGVNVIGSFFLGFFMFSSEYFGLFSQEVRAFIAIGFLGSFTTMSTFSYESFRLLSEGNLIYFLANVLLNVAGCIAAVYAGRAFALALWRMVM</sequence>
<dbReference type="STRING" id="565033.GACE_1594"/>
<evidence type="ECO:0000313" key="10">
    <source>
        <dbReference type="Proteomes" id="UP000030624"/>
    </source>
</evidence>
<dbReference type="Pfam" id="PF02537">
    <property type="entry name" value="CRCB"/>
    <property type="match status" value="1"/>
</dbReference>
<comment type="similarity">
    <text evidence="6 8">Belongs to the fluoride channel Fluc/FEX (TC 1.A.43) family.</text>
</comment>
<dbReference type="Proteomes" id="UP000030624">
    <property type="component" value="Chromosome"/>
</dbReference>
<keyword evidence="8" id="KW-0479">Metal-binding</keyword>
<accession>A0A0A7GF18</accession>
<evidence type="ECO:0000256" key="2">
    <source>
        <dbReference type="ARBA" id="ARBA00022475"/>
    </source>
</evidence>
<protein>
    <recommendedName>
        <fullName evidence="8">Fluoride-specific ion channel FluC</fullName>
    </recommendedName>
</protein>